<dbReference type="Pfam" id="PF06510">
    <property type="entry name" value="DUF1102"/>
    <property type="match status" value="1"/>
</dbReference>
<dbReference type="SUPFAM" id="SSF51126">
    <property type="entry name" value="Pectin lyase-like"/>
    <property type="match status" value="1"/>
</dbReference>
<evidence type="ECO:0000313" key="4">
    <source>
        <dbReference type="EMBL" id="OYR71042.1"/>
    </source>
</evidence>
<gene>
    <name evidence="4" type="ORF">DJ76_15585</name>
    <name evidence="3" type="ORF">DJ79_10615</name>
</gene>
<dbReference type="EMBL" id="NHPA01000048">
    <property type="protein sequence ID" value="OYR66920.1"/>
    <property type="molecule type" value="Genomic_DNA"/>
</dbReference>
<reference evidence="5 6" key="1">
    <citation type="journal article" date="2014" name="Front. Microbiol.">
        <title>Population and genomic analysis of the genus Halorubrum.</title>
        <authorList>
            <person name="Fullmer M.S."/>
            <person name="Soucy S.M."/>
            <person name="Swithers K.S."/>
            <person name="Makkay A.M."/>
            <person name="Wheeler R."/>
            <person name="Ventosa A."/>
            <person name="Gogarten J.P."/>
            <person name="Papke R.T."/>
        </authorList>
    </citation>
    <scope>NUCLEOTIDE SEQUENCE [LARGE SCALE GENOMIC DNA]</scope>
    <source>
        <strain evidence="4 6">Ec15</strain>
        <strain evidence="3 5">Ga2p</strain>
    </source>
</reference>
<sequence length="605" mass="62712">MNRRKYLAALGVLGSGTAAAMGTGAFTSTSASRDVSVSVADDTNGYLGLSASPNENGEFASVDTSSGGDGEIALDFGASDGGGSGVGLNSTYNFDDVFRIENQGTQTIYVWANFSGEDLDDDDIWFYPGSNSDRELNDGSNSVVTLTTGQQVNVGVHIDTSEALSSTDDQALTASLTADVDVPGGSQPSGPAGEDAAVVSKDADTGEFDSIQEAINSVDGTTVLVESGRYEESVTIDVDGLTLEAAEGASPTVDASGIDGGSIPVLVDADGVTVDDANIDFNSGIDVGADFSDYEPVFEPDTEDVVVGDTGNGADYDSIGAAIDTEGANTDILVKSDYDSSNEVIEDDNGFNLINIDKENVRVVSEEGPDKTEITVSTDNGSEVDRARVVDIRSEDVVVQGFDITSPGQEAIFVLDTPVDASGIKIRDNKVQSDNSGILVGGFDTAVATTNGILIANNKIEHKRNGISFSGTEGDKPVQNNPIIRRNTIIGTVTPANDLPIIAGIALGFGNATVTNATVEANLVETSYQGFRRDDDGDTVDSLTNNHFIGNTYGVKNDVSGDLDATENWFGTEDRDTVEGQIGGSGGDTDFDPFAGVPIDPDAGN</sequence>
<dbReference type="EMBL" id="NHPD01000071">
    <property type="protein sequence ID" value="OYR71042.1"/>
    <property type="molecule type" value="Genomic_DNA"/>
</dbReference>
<dbReference type="AlphaFoldDB" id="A0A256JRN6"/>
<proteinExistence type="predicted"/>
<organism evidence="4 6">
    <name type="scientific">Halorubrum ezzemoulense</name>
    <name type="common">Halorubrum chaoviator</name>
    <dbReference type="NCBI Taxonomy" id="337243"/>
    <lineage>
        <taxon>Archaea</taxon>
        <taxon>Methanobacteriati</taxon>
        <taxon>Methanobacteriota</taxon>
        <taxon>Stenosarchaea group</taxon>
        <taxon>Halobacteria</taxon>
        <taxon>Halobacteriales</taxon>
        <taxon>Haloferacaceae</taxon>
        <taxon>Halorubrum</taxon>
    </lineage>
</organism>
<dbReference type="RefSeq" id="WP_094495687.1">
    <property type="nucleotide sequence ID" value="NZ_NHPA01000048.1"/>
</dbReference>
<dbReference type="InterPro" id="IPR011459">
    <property type="entry name" value="DUF1565"/>
</dbReference>
<evidence type="ECO:0000313" key="5">
    <source>
        <dbReference type="Proteomes" id="UP000215607"/>
    </source>
</evidence>
<feature type="region of interest" description="Disordered" evidence="1">
    <location>
        <begin position="581"/>
        <end position="605"/>
    </location>
</feature>
<evidence type="ECO:0000313" key="3">
    <source>
        <dbReference type="EMBL" id="OYR66920.1"/>
    </source>
</evidence>
<reference evidence="4" key="2">
    <citation type="submission" date="2017-05" db="EMBL/GenBank/DDBJ databases">
        <authorList>
            <person name="Song R."/>
            <person name="Chenine A.L."/>
            <person name="Ruprecht R.M."/>
        </authorList>
    </citation>
    <scope>NUCLEOTIDE SEQUENCE</scope>
    <source>
        <strain evidence="4">Ec15</strain>
        <strain evidence="3">Ga2p</strain>
    </source>
</reference>
<evidence type="ECO:0000313" key="6">
    <source>
        <dbReference type="Proteomes" id="UP000216925"/>
    </source>
</evidence>
<name>A0A256JRN6_HALEZ</name>
<dbReference type="SMART" id="SM00710">
    <property type="entry name" value="PbH1"/>
    <property type="match status" value="5"/>
</dbReference>
<feature type="domain" description="DUF1565" evidence="2">
    <location>
        <begin position="371"/>
        <end position="496"/>
    </location>
</feature>
<dbReference type="InterPro" id="IPR011050">
    <property type="entry name" value="Pectin_lyase_fold/virulence"/>
</dbReference>
<dbReference type="Proteomes" id="UP000216925">
    <property type="component" value="Unassembled WGS sequence"/>
</dbReference>
<dbReference type="InterPro" id="IPR009482">
    <property type="entry name" value="DUF1102"/>
</dbReference>
<evidence type="ECO:0000256" key="1">
    <source>
        <dbReference type="SAM" id="MobiDB-lite"/>
    </source>
</evidence>
<accession>A0A256JRN6</accession>
<comment type="caution">
    <text evidence="4">The sequence shown here is derived from an EMBL/GenBank/DDBJ whole genome shotgun (WGS) entry which is preliminary data.</text>
</comment>
<dbReference type="Gene3D" id="2.160.20.10">
    <property type="entry name" value="Single-stranded right-handed beta-helix, Pectin lyase-like"/>
    <property type="match status" value="1"/>
</dbReference>
<dbReference type="InterPro" id="IPR012334">
    <property type="entry name" value="Pectin_lyas_fold"/>
</dbReference>
<dbReference type="Pfam" id="PF07602">
    <property type="entry name" value="DUF1565"/>
    <property type="match status" value="1"/>
</dbReference>
<protein>
    <recommendedName>
        <fullName evidence="2">DUF1565 domain-containing protein</fullName>
    </recommendedName>
</protein>
<dbReference type="InterPro" id="IPR006626">
    <property type="entry name" value="PbH1"/>
</dbReference>
<evidence type="ECO:0000259" key="2">
    <source>
        <dbReference type="Pfam" id="PF07602"/>
    </source>
</evidence>
<dbReference type="Proteomes" id="UP000215607">
    <property type="component" value="Unassembled WGS sequence"/>
</dbReference>